<keyword evidence="2" id="KW-0472">Membrane</keyword>
<organism evidence="3">
    <name type="scientific">viral metagenome</name>
    <dbReference type="NCBI Taxonomy" id="1070528"/>
    <lineage>
        <taxon>unclassified sequences</taxon>
        <taxon>metagenomes</taxon>
        <taxon>organismal metagenomes</taxon>
    </lineage>
</organism>
<keyword evidence="2" id="KW-1133">Transmembrane helix</keyword>
<name>A0A6C0AJD3_9ZZZZ</name>
<protein>
    <submittedName>
        <fullName evidence="3">Uncharacterized protein</fullName>
    </submittedName>
</protein>
<feature type="transmembrane region" description="Helical" evidence="2">
    <location>
        <begin position="6"/>
        <end position="32"/>
    </location>
</feature>
<proteinExistence type="predicted"/>
<dbReference type="EMBL" id="MN740664">
    <property type="protein sequence ID" value="QHS79889.1"/>
    <property type="molecule type" value="Genomic_DNA"/>
</dbReference>
<evidence type="ECO:0000313" key="3">
    <source>
        <dbReference type="EMBL" id="QHS79889.1"/>
    </source>
</evidence>
<accession>A0A6C0AJD3</accession>
<reference evidence="3" key="1">
    <citation type="journal article" date="2020" name="Nature">
        <title>Giant virus diversity and host interactions through global metagenomics.</title>
        <authorList>
            <person name="Schulz F."/>
            <person name="Roux S."/>
            <person name="Paez-Espino D."/>
            <person name="Jungbluth S."/>
            <person name="Walsh D.A."/>
            <person name="Denef V.J."/>
            <person name="McMahon K.D."/>
            <person name="Konstantinidis K.T."/>
            <person name="Eloe-Fadrosh E.A."/>
            <person name="Kyrpides N.C."/>
            <person name="Woyke T."/>
        </authorList>
    </citation>
    <scope>NUCLEOTIDE SEQUENCE</scope>
    <source>
        <strain evidence="3">GVMAG-S-1035375-24</strain>
    </source>
</reference>
<keyword evidence="2" id="KW-0812">Transmembrane</keyword>
<evidence type="ECO:0000256" key="2">
    <source>
        <dbReference type="SAM" id="Phobius"/>
    </source>
</evidence>
<dbReference type="AlphaFoldDB" id="A0A6C0AJD3"/>
<evidence type="ECO:0000256" key="1">
    <source>
        <dbReference type="SAM" id="MobiDB-lite"/>
    </source>
</evidence>
<sequence length="113" mass="12338">MEAYDVLVIAMSSLIMLVIIHVAVFGVIRWMYPSTAPQTQVRFAEPVAETRPPPPSFTEPPQMRQEVNVPTYAPPVPVEAPREEGGANTGKAPSTAAERPSWLVAVDPKTLDQ</sequence>
<feature type="region of interest" description="Disordered" evidence="1">
    <location>
        <begin position="43"/>
        <end position="113"/>
    </location>
</feature>